<sequence>MTERKTKEEYLKKTAIVCILATVCCTLWGSAFPAIKLGYQYFEIGGNDSATQILFAGSRFTLAGILTILIGSTMSRKILIPKKQSYRRILVLCLFQTVLQYIFFYIGLANTSGVKAAIINGSNVFVAIIIACLLFRQEKLTWKKMIGCILGFAGVVVINLTKDGLDMHMKFTGEGFILLCTIAYALSSVFIKKYSEDENPVVLSGYQFFVGGVIMMILGAVWGGKLTVITGKGIGMLIYLALVSAVAYSIWGILLKYNPVSKVAIFGFVNPISGVILSSIFLDEKGQSFGLKGILALILVCIGIFVVNYQGSGPKVSSEGK</sequence>
<comment type="similarity">
    <text evidence="2">Belongs to the EamA transporter family.</text>
</comment>
<evidence type="ECO:0000256" key="6">
    <source>
        <dbReference type="ARBA" id="ARBA00023136"/>
    </source>
</evidence>
<feature type="domain" description="EamA" evidence="8">
    <location>
        <begin position="17"/>
        <end position="159"/>
    </location>
</feature>
<feature type="domain" description="EamA" evidence="8">
    <location>
        <begin position="173"/>
        <end position="308"/>
    </location>
</feature>
<dbReference type="AlphaFoldDB" id="A0A1M7MKS9"/>
<dbReference type="EMBL" id="FRCP01000021">
    <property type="protein sequence ID" value="SHM91488.1"/>
    <property type="molecule type" value="Genomic_DNA"/>
</dbReference>
<evidence type="ECO:0000256" key="1">
    <source>
        <dbReference type="ARBA" id="ARBA00004651"/>
    </source>
</evidence>
<dbReference type="GO" id="GO:0005886">
    <property type="term" value="C:plasma membrane"/>
    <property type="evidence" value="ECO:0007669"/>
    <property type="project" value="UniProtKB-SubCell"/>
</dbReference>
<evidence type="ECO:0000256" key="2">
    <source>
        <dbReference type="ARBA" id="ARBA00007362"/>
    </source>
</evidence>
<keyword evidence="6 7" id="KW-0472">Membrane</keyword>
<accession>A0A1M7MKS9</accession>
<feature type="transmembrane region" description="Helical" evidence="7">
    <location>
        <begin position="114"/>
        <end position="135"/>
    </location>
</feature>
<proteinExistence type="inferred from homology"/>
<evidence type="ECO:0000256" key="4">
    <source>
        <dbReference type="ARBA" id="ARBA00022692"/>
    </source>
</evidence>
<dbReference type="RefSeq" id="WP_073290473.1">
    <property type="nucleotide sequence ID" value="NZ_FRCP01000021.1"/>
</dbReference>
<protein>
    <submittedName>
        <fullName evidence="9">Permease of the drug/metabolite transporter (DMT) superfamily</fullName>
    </submittedName>
</protein>
<dbReference type="Pfam" id="PF00892">
    <property type="entry name" value="EamA"/>
    <property type="match status" value="2"/>
</dbReference>
<dbReference type="InterPro" id="IPR000620">
    <property type="entry name" value="EamA_dom"/>
</dbReference>
<dbReference type="Gene3D" id="1.10.3730.20">
    <property type="match status" value="1"/>
</dbReference>
<reference evidence="9 10" key="1">
    <citation type="submission" date="2016-11" db="EMBL/GenBank/DDBJ databases">
        <authorList>
            <person name="Jaros S."/>
            <person name="Januszkiewicz K."/>
            <person name="Wedrychowicz H."/>
        </authorList>
    </citation>
    <scope>NUCLEOTIDE SEQUENCE [LARGE SCALE GENOMIC DNA]</scope>
    <source>
        <strain evidence="9 10">DSM 15930</strain>
    </source>
</reference>
<feature type="transmembrane region" description="Helical" evidence="7">
    <location>
        <begin position="171"/>
        <end position="191"/>
    </location>
</feature>
<dbReference type="SUPFAM" id="SSF103481">
    <property type="entry name" value="Multidrug resistance efflux transporter EmrE"/>
    <property type="match status" value="2"/>
</dbReference>
<feature type="transmembrane region" description="Helical" evidence="7">
    <location>
        <begin position="49"/>
        <end position="69"/>
    </location>
</feature>
<keyword evidence="5 7" id="KW-1133">Transmembrane helix</keyword>
<keyword evidence="4 7" id="KW-0812">Transmembrane</keyword>
<dbReference type="Proteomes" id="UP000184038">
    <property type="component" value="Unassembled WGS sequence"/>
</dbReference>
<evidence type="ECO:0000256" key="7">
    <source>
        <dbReference type="SAM" id="Phobius"/>
    </source>
</evidence>
<dbReference type="PANTHER" id="PTHR32322">
    <property type="entry name" value="INNER MEMBRANE TRANSPORTER"/>
    <property type="match status" value="1"/>
</dbReference>
<dbReference type="InterPro" id="IPR050638">
    <property type="entry name" value="AA-Vitamin_Transporters"/>
</dbReference>
<feature type="transmembrane region" description="Helical" evidence="7">
    <location>
        <begin position="89"/>
        <end position="108"/>
    </location>
</feature>
<evidence type="ECO:0000259" key="8">
    <source>
        <dbReference type="Pfam" id="PF00892"/>
    </source>
</evidence>
<evidence type="ECO:0000313" key="10">
    <source>
        <dbReference type="Proteomes" id="UP000184038"/>
    </source>
</evidence>
<dbReference type="STRING" id="1120996.SAMN02746066_03897"/>
<feature type="transmembrane region" description="Helical" evidence="7">
    <location>
        <begin position="294"/>
        <end position="311"/>
    </location>
</feature>
<gene>
    <name evidence="9" type="ORF">SAMN02746066_03897</name>
</gene>
<dbReference type="PANTHER" id="PTHR32322:SF18">
    <property type="entry name" value="S-ADENOSYLMETHIONINE_S-ADENOSYLHOMOCYSTEINE TRANSPORTER"/>
    <property type="match status" value="1"/>
</dbReference>
<feature type="transmembrane region" description="Helical" evidence="7">
    <location>
        <begin position="236"/>
        <end position="257"/>
    </location>
</feature>
<evidence type="ECO:0000313" key="9">
    <source>
        <dbReference type="EMBL" id="SHM91488.1"/>
    </source>
</evidence>
<comment type="subcellular location">
    <subcellularLocation>
        <location evidence="1">Cell membrane</location>
        <topology evidence="1">Multi-pass membrane protein</topology>
    </subcellularLocation>
</comment>
<keyword evidence="10" id="KW-1185">Reference proteome</keyword>
<name>A0A1M7MKS9_9FIRM</name>
<feature type="transmembrane region" description="Helical" evidence="7">
    <location>
        <begin position="203"/>
        <end position="224"/>
    </location>
</feature>
<feature type="transmembrane region" description="Helical" evidence="7">
    <location>
        <begin position="263"/>
        <end position="282"/>
    </location>
</feature>
<dbReference type="OrthoDB" id="3190463at2"/>
<organism evidence="9 10">
    <name type="scientific">Anaerosporobacter mobilis DSM 15930</name>
    <dbReference type="NCBI Taxonomy" id="1120996"/>
    <lineage>
        <taxon>Bacteria</taxon>
        <taxon>Bacillati</taxon>
        <taxon>Bacillota</taxon>
        <taxon>Clostridia</taxon>
        <taxon>Lachnospirales</taxon>
        <taxon>Lachnospiraceae</taxon>
        <taxon>Anaerosporobacter</taxon>
    </lineage>
</organism>
<evidence type="ECO:0000256" key="5">
    <source>
        <dbReference type="ARBA" id="ARBA00022989"/>
    </source>
</evidence>
<keyword evidence="3" id="KW-1003">Cell membrane</keyword>
<evidence type="ECO:0000256" key="3">
    <source>
        <dbReference type="ARBA" id="ARBA00022475"/>
    </source>
</evidence>
<dbReference type="InterPro" id="IPR037185">
    <property type="entry name" value="EmrE-like"/>
</dbReference>